<dbReference type="Proteomes" id="UP000034051">
    <property type="component" value="Unassembled WGS sequence"/>
</dbReference>
<dbReference type="EMBL" id="LCHW01000001">
    <property type="protein sequence ID" value="KKT43864.1"/>
    <property type="molecule type" value="Genomic_DNA"/>
</dbReference>
<reference evidence="1 2" key="1">
    <citation type="journal article" date="2015" name="Nature">
        <title>rRNA introns, odd ribosomes, and small enigmatic genomes across a large radiation of phyla.</title>
        <authorList>
            <person name="Brown C.T."/>
            <person name="Hug L.A."/>
            <person name="Thomas B.C."/>
            <person name="Sharon I."/>
            <person name="Castelle C.J."/>
            <person name="Singh A."/>
            <person name="Wilkins M.J."/>
            <person name="Williams K.H."/>
            <person name="Banfield J.F."/>
        </authorList>
    </citation>
    <scope>NUCLEOTIDE SEQUENCE [LARGE SCALE GENOMIC DNA]</scope>
</reference>
<accession>A0A0G1K7L6</accession>
<proteinExistence type="predicted"/>
<gene>
    <name evidence="1" type="ORF">UW32_C0001G0456</name>
</gene>
<sequence>MRSDSTSSVNEMVMTGTRFRTKKFDMPSLPSSFTRIAYTFFRRCLAYRTMRRESSCMFVSNIAVSNCIYRLLLIPKFCSNSRSRIWRLCPRYGRDTQSSFLSKLCPAPRNPGWSNGCSFVSIAAQLLSTLLRGEISTQSLSNQDVHSKLFRAQRFHRTFFGCLRCGENAEDKSNGYRNDCTNDCAL</sequence>
<comment type="caution">
    <text evidence="1">The sequence shown here is derived from an EMBL/GenBank/DDBJ whole genome shotgun (WGS) entry which is preliminary data.</text>
</comment>
<dbReference type="AlphaFoldDB" id="A0A0G1K7L6"/>
<name>A0A0G1K7L6_9BACT</name>
<evidence type="ECO:0000313" key="2">
    <source>
        <dbReference type="Proteomes" id="UP000034051"/>
    </source>
</evidence>
<protein>
    <submittedName>
        <fullName evidence="1">Uncharacterized protein</fullName>
    </submittedName>
</protein>
<organism evidence="1 2">
    <name type="scientific">Candidatus Wolfebacteria bacterium GW2011_GWE2_44_13</name>
    <dbReference type="NCBI Taxonomy" id="1619017"/>
    <lineage>
        <taxon>Bacteria</taxon>
        <taxon>Candidatus Wolfeibacteriota</taxon>
    </lineage>
</organism>
<evidence type="ECO:0000313" key="1">
    <source>
        <dbReference type="EMBL" id="KKT43864.1"/>
    </source>
</evidence>